<dbReference type="InterPro" id="IPR003488">
    <property type="entry name" value="DprA"/>
</dbReference>
<sequence length="290" mass="32797">MGIKEMIFVLYDLGISLATLSRLYREATEKQLNQLLEGNFLELQFSLGIFNDKDLELLSSIEAIQKSKLNISKVLSDFSKENIEYFIYYEDGYPSSLKNIPSPPFFIFMKGNRRLLENKFICSIVGTRNPTDQTLKQINHTVTEMVAANIVVASGLAFGTDIQAHKCTLDHNGRAIAVLPSPIDNVTPRSHTSYADEILVKDGLLISEYYKSETVFKKTNYIHRNRIISGISNAVIIAECSEKSGTMHTARYAYKQNRPLFCFNNNSTGVTRILSSNSARVYNDLKDFNF</sequence>
<dbReference type="InterPro" id="IPR057666">
    <property type="entry name" value="DrpA_SLOG"/>
</dbReference>
<dbReference type="Proteomes" id="UP000312495">
    <property type="component" value="Unassembled WGS sequence"/>
</dbReference>
<evidence type="ECO:0000313" key="4">
    <source>
        <dbReference type="Proteomes" id="UP000312495"/>
    </source>
</evidence>
<dbReference type="Pfam" id="PF02481">
    <property type="entry name" value="DNA_processg_A"/>
    <property type="match status" value="1"/>
</dbReference>
<dbReference type="Gene3D" id="3.40.50.450">
    <property type="match status" value="1"/>
</dbReference>
<evidence type="ECO:0000313" key="3">
    <source>
        <dbReference type="EMBL" id="TNP10772.1"/>
    </source>
</evidence>
<accession>A0A5C4ZYB6</accession>
<dbReference type="PANTHER" id="PTHR43022:SF1">
    <property type="entry name" value="PROTEIN SMF"/>
    <property type="match status" value="1"/>
</dbReference>
<evidence type="ECO:0000259" key="2">
    <source>
        <dbReference type="Pfam" id="PF02481"/>
    </source>
</evidence>
<proteinExistence type="inferred from homology"/>
<dbReference type="EMBL" id="VEPV01000018">
    <property type="protein sequence ID" value="TNP10772.1"/>
    <property type="molecule type" value="Genomic_DNA"/>
</dbReference>
<dbReference type="PANTHER" id="PTHR43022">
    <property type="entry name" value="PROTEIN SMF"/>
    <property type="match status" value="1"/>
</dbReference>
<gene>
    <name evidence="3" type="ORF">FHY71_26510</name>
</gene>
<dbReference type="GO" id="GO:0009294">
    <property type="term" value="P:DNA-mediated transformation"/>
    <property type="evidence" value="ECO:0007669"/>
    <property type="project" value="InterPro"/>
</dbReference>
<comment type="similarity">
    <text evidence="1">Belongs to the DprA/Smf family.</text>
</comment>
<feature type="domain" description="Smf/DprA SLOG" evidence="2">
    <location>
        <begin position="86"/>
        <end position="287"/>
    </location>
</feature>
<reference evidence="3 4" key="1">
    <citation type="submission" date="2019-06" db="EMBL/GenBank/DDBJ databases">
        <title>Biocontrol Bacillus strains from Vietnam.</title>
        <authorList>
            <person name="Borriss R."/>
            <person name="Lasch P."/>
            <person name="Thanh Tam L.T."/>
            <person name="Luong P.T."/>
            <person name="Phuong Thao L.T."/>
            <person name="Kim Chung L.T."/>
        </authorList>
    </citation>
    <scope>NUCLEOTIDE SEQUENCE [LARGE SCALE GENOMIC DNA]</scope>
    <source>
        <strain evidence="3 4">SN1</strain>
    </source>
</reference>
<dbReference type="AlphaFoldDB" id="A0A5C4ZYB6"/>
<protein>
    <submittedName>
        <fullName evidence="3">DNA-processing protein DprA</fullName>
    </submittedName>
</protein>
<organism evidence="3 4">
    <name type="scientific">Bacillus tropicus</name>
    <dbReference type="NCBI Taxonomy" id="2026188"/>
    <lineage>
        <taxon>Bacteria</taxon>
        <taxon>Bacillati</taxon>
        <taxon>Bacillota</taxon>
        <taxon>Bacilli</taxon>
        <taxon>Bacillales</taxon>
        <taxon>Bacillaceae</taxon>
        <taxon>Bacillus</taxon>
        <taxon>Bacillus cereus group</taxon>
    </lineage>
</organism>
<name>A0A5C4ZYB6_9BACI</name>
<evidence type="ECO:0000256" key="1">
    <source>
        <dbReference type="ARBA" id="ARBA00006525"/>
    </source>
</evidence>
<dbReference type="SUPFAM" id="SSF102405">
    <property type="entry name" value="MCP/YpsA-like"/>
    <property type="match status" value="1"/>
</dbReference>
<dbReference type="RefSeq" id="WP_139887660.1">
    <property type="nucleotide sequence ID" value="NZ_VEPV01000018.1"/>
</dbReference>
<comment type="caution">
    <text evidence="3">The sequence shown here is derived from an EMBL/GenBank/DDBJ whole genome shotgun (WGS) entry which is preliminary data.</text>
</comment>